<dbReference type="EMBL" id="JAVDTT010000001">
    <property type="protein sequence ID" value="MDR6841141.1"/>
    <property type="molecule type" value="Genomic_DNA"/>
</dbReference>
<dbReference type="SUPFAM" id="SSF49313">
    <property type="entry name" value="Cadherin-like"/>
    <property type="match status" value="1"/>
</dbReference>
<evidence type="ECO:0000313" key="3">
    <source>
        <dbReference type="EMBL" id="MDR6841141.1"/>
    </source>
</evidence>
<comment type="caution">
    <text evidence="3">The sequence shown here is derived from an EMBL/GenBank/DDBJ whole genome shotgun (WGS) entry which is preliminary data.</text>
</comment>
<feature type="signal peptide" evidence="2">
    <location>
        <begin position="1"/>
        <end position="16"/>
    </location>
</feature>
<dbReference type="Gene3D" id="2.60.40.10">
    <property type="entry name" value="Immunoglobulins"/>
    <property type="match status" value="4"/>
</dbReference>
<protein>
    <recommendedName>
        <fullName evidence="5">Calx-beta domain-containing protein</fullName>
    </recommendedName>
</protein>
<accession>A0ABU1RQT5</accession>
<dbReference type="InterPro" id="IPR015919">
    <property type="entry name" value="Cadherin-like_sf"/>
</dbReference>
<dbReference type="InterPro" id="IPR013783">
    <property type="entry name" value="Ig-like_fold"/>
</dbReference>
<evidence type="ECO:0000313" key="4">
    <source>
        <dbReference type="Proteomes" id="UP001254759"/>
    </source>
</evidence>
<name>A0ABU1RQT5_9GAMM</name>
<sequence>MVALCLLGLAIAPVAAQESVCARVKIEIKQELTLERQAFDAEMRITNSLPTTPLTEVNVEVRVTDEVGTAVAITTDPNDLTAKFFLRQSQTQNIDNVSGTGQVAAQATAIVNWLLIPAPGAAGNTPFGKRYLIGATLRYKFGNETHVMELNPDAITVKPLPSLTLDYFLTRDVIADDPFTTPIEAPEPYTLGVRVKNSGFAAARQLKINSAQPRIIGNQQGLPINFVILGSYVQDVPATSSLLIDFGNIPASGSKMGRWQMESNLAGTFVDFSATFTHSDELGGALTSLLQATNAHLLVRDVRVDLPGRDVVRDFLAVEGSVYRLYESEGQDNAVTDRSAEAVLTTASGAYQLNLPPSQGFFYVRKPDPFQGQKALGPVLRADAKAMAVENVWLSKTKNPDTQQWEHWFNVFDVNSPGSYNVAFKDLDQVPRPPALQFIPDRVVKENEQISFLVEASSPMGKPVVLSAAPLPTGATFHDQSDGVGVFDWTPEVGQAGSYLVNYLASDGTLSASRSAKIRVESLEPPPGPAIPQIVAPLPGAEIASLRPQFQVLTGEASNDPTVSVQFELYADAGFTEKLGEAVVAENTTAGQPTTWTPGQDLNDNTHYYWRARGVAAGVNSEWTNGAFFANLFNDAPESFNLTAPAAGIDVDSLTPVLSATNAVDRDGDTVTYGFEVYTDSTLTERHDGVSDMPVDTGGTTQWTVAIPLTNNATYYWRGIATDEHGAQTQTPARSFRVSTGNQAPTEPTIVSPAPGSDVTTPGAALLRVNNATDADGDVMRYVFEIDTVNTFDSSNRQSSGAIPADSSGITGWQVTGLTENEHYYWRAKASDGRADSGWVVGDFVLDASNDAPTTPVVANPGDRAWAATLTPMFEVHPSIDPEDDEVHYRFEVYRDAALTNLVASGTSNTGTWQPTTSLVDKTTHYWRVRAEDASNNASAWSTTSVLFVSTGTYVAPILYMSGLGNARDARDGDLNIRWMGTGYYSIEPTVALYYDQIGSGFAGTKIIDGIQDVGWMGSYVWDLAGLSAGVYYVYSVIYDDKGLSRSYASGSLVVPTNPQQGVLQTTASPSLDLREGTDIGHISVVLGRAPTKDVVISVTSNDSSEAYVQTSLFNHVTASGELRFTPDNWSTPQPIKVIAVKDNSVDGDQSFAVTLGKAVSLDPDYNGLPAQSFSGVVRDQDTSSGVGLSVSDYILTRKEQQQDGQWDYHYKVVLSNNGRAIFWAIGTALSAQGFTIVAPQIYFGSTEQNGVTVSASELILRSTSDVTIERPEVVWQLEPSSL</sequence>
<reference evidence="3 4" key="1">
    <citation type="submission" date="2023-07" db="EMBL/GenBank/DDBJ databases">
        <title>Sorghum-associated microbial communities from plants grown in Nebraska, USA.</title>
        <authorList>
            <person name="Schachtman D."/>
        </authorList>
    </citation>
    <scope>NUCLEOTIDE SEQUENCE [LARGE SCALE GENOMIC DNA]</scope>
    <source>
        <strain evidence="3 4">BE107</strain>
    </source>
</reference>
<organism evidence="3 4">
    <name type="scientific">Pseudoxanthomonas sacheonensis</name>
    <dbReference type="NCBI Taxonomy" id="443615"/>
    <lineage>
        <taxon>Bacteria</taxon>
        <taxon>Pseudomonadati</taxon>
        <taxon>Pseudomonadota</taxon>
        <taxon>Gammaproteobacteria</taxon>
        <taxon>Lysobacterales</taxon>
        <taxon>Lysobacteraceae</taxon>
        <taxon>Pseudoxanthomonas</taxon>
    </lineage>
</organism>
<evidence type="ECO:0008006" key="5">
    <source>
        <dbReference type="Google" id="ProtNLM"/>
    </source>
</evidence>
<dbReference type="RefSeq" id="WP_310091491.1">
    <property type="nucleotide sequence ID" value="NZ_JAVDTT010000001.1"/>
</dbReference>
<feature type="chain" id="PRO_5046510528" description="Calx-beta domain-containing protein" evidence="2">
    <location>
        <begin position="17"/>
        <end position="1283"/>
    </location>
</feature>
<evidence type="ECO:0000256" key="2">
    <source>
        <dbReference type="SAM" id="SignalP"/>
    </source>
</evidence>
<dbReference type="Proteomes" id="UP001254759">
    <property type="component" value="Unassembled WGS sequence"/>
</dbReference>
<gene>
    <name evidence="3" type="ORF">J2W94_001405</name>
</gene>
<proteinExistence type="predicted"/>
<keyword evidence="4" id="KW-1185">Reference proteome</keyword>
<keyword evidence="2" id="KW-0732">Signal</keyword>
<feature type="region of interest" description="Disordered" evidence="1">
    <location>
        <begin position="738"/>
        <end position="758"/>
    </location>
</feature>
<evidence type="ECO:0000256" key="1">
    <source>
        <dbReference type="SAM" id="MobiDB-lite"/>
    </source>
</evidence>